<evidence type="ECO:0000259" key="20">
    <source>
        <dbReference type="PROSITE" id="PS50023"/>
    </source>
</evidence>
<dbReference type="RefSeq" id="XP_028827983.1">
    <property type="nucleotide sequence ID" value="XM_028972150.1"/>
</dbReference>
<dbReference type="InterPro" id="IPR050540">
    <property type="entry name" value="F-actin_Monoox_Mical"/>
</dbReference>
<keyword evidence="14" id="KW-0206">Cytoskeleton</keyword>
<gene>
    <name evidence="22" type="primary">micall2b</name>
</gene>
<dbReference type="SUPFAM" id="SSF57716">
    <property type="entry name" value="Glucocorticoid receptor-like (DNA-binding domain)"/>
    <property type="match status" value="1"/>
</dbReference>
<feature type="compositionally biased region" description="Basic and acidic residues" evidence="18">
    <location>
        <begin position="432"/>
        <end position="447"/>
    </location>
</feature>
<evidence type="ECO:0000313" key="22">
    <source>
        <dbReference type="Ensembl" id="ENSDCDP00010027853.1"/>
    </source>
</evidence>
<keyword evidence="10 16" id="KW-0862">Zinc</keyword>
<evidence type="ECO:0000259" key="19">
    <source>
        <dbReference type="PROSITE" id="PS50021"/>
    </source>
</evidence>
<feature type="region of interest" description="Disordered" evidence="18">
    <location>
        <begin position="712"/>
        <end position="747"/>
    </location>
</feature>
<dbReference type="Pfam" id="PF00307">
    <property type="entry name" value="CH"/>
    <property type="match status" value="1"/>
</dbReference>
<evidence type="ECO:0000256" key="6">
    <source>
        <dbReference type="ARBA" id="ARBA00022490"/>
    </source>
</evidence>
<dbReference type="PROSITE" id="PS50021">
    <property type="entry name" value="CH"/>
    <property type="match status" value="1"/>
</dbReference>
<keyword evidence="11 16" id="KW-0440">LIM domain</keyword>
<evidence type="ECO:0000256" key="5">
    <source>
        <dbReference type="ARBA" id="ARBA00022475"/>
    </source>
</evidence>
<protein>
    <recommendedName>
        <fullName evidence="24">MICAL-like protein 2</fullName>
    </recommendedName>
</protein>
<feature type="compositionally biased region" description="Low complexity" evidence="18">
    <location>
        <begin position="226"/>
        <end position="240"/>
    </location>
</feature>
<evidence type="ECO:0000256" key="4">
    <source>
        <dbReference type="ARBA" id="ARBA00004316"/>
    </source>
</evidence>
<dbReference type="SUPFAM" id="SSF47576">
    <property type="entry name" value="Calponin-homology domain, CH-domain"/>
    <property type="match status" value="1"/>
</dbReference>
<dbReference type="SMART" id="SM00033">
    <property type="entry name" value="CH"/>
    <property type="match status" value="1"/>
</dbReference>
<keyword evidence="15" id="KW-0966">Cell projection</keyword>
<evidence type="ECO:0000313" key="23">
    <source>
        <dbReference type="Proteomes" id="UP000694580"/>
    </source>
</evidence>
<dbReference type="Gene3D" id="1.10.418.10">
    <property type="entry name" value="Calponin-like domain"/>
    <property type="match status" value="1"/>
</dbReference>
<dbReference type="GO" id="GO:0005856">
    <property type="term" value="C:cytoskeleton"/>
    <property type="evidence" value="ECO:0007669"/>
    <property type="project" value="UniProtKB-SubCell"/>
</dbReference>
<keyword evidence="7" id="KW-0597">Phosphoprotein</keyword>
<feature type="region of interest" description="Disordered" evidence="18">
    <location>
        <begin position="220"/>
        <end position="392"/>
    </location>
</feature>
<feature type="compositionally biased region" description="Basic and acidic residues" evidence="18">
    <location>
        <begin position="512"/>
        <end position="526"/>
    </location>
</feature>
<comment type="subcellular location">
    <subcellularLocation>
        <location evidence="2">Cell membrane</location>
        <topology evidence="2">Peripheral membrane protein</topology>
    </subcellularLocation>
    <subcellularLocation>
        <location evidence="4">Cell projection</location>
    </subcellularLocation>
    <subcellularLocation>
        <location evidence="3">Cytoplasm</location>
        <location evidence="3">Cytoskeleton</location>
    </subcellularLocation>
    <subcellularLocation>
        <location evidence="1">Recycling endosome</location>
    </subcellularLocation>
</comment>
<feature type="domain" description="Calponin-homology (CH)" evidence="19">
    <location>
        <begin position="1"/>
        <end position="107"/>
    </location>
</feature>
<evidence type="ECO:0008006" key="24">
    <source>
        <dbReference type="Google" id="ProtNLM"/>
    </source>
</evidence>
<evidence type="ECO:0000256" key="17">
    <source>
        <dbReference type="SAM" id="Coils"/>
    </source>
</evidence>
<evidence type="ECO:0000256" key="12">
    <source>
        <dbReference type="ARBA" id="ARBA00023054"/>
    </source>
</evidence>
<dbReference type="Gene3D" id="2.10.110.10">
    <property type="entry name" value="Cysteine Rich Protein"/>
    <property type="match status" value="1"/>
</dbReference>
<dbReference type="PANTHER" id="PTHR23167">
    <property type="entry name" value="CALPONIN HOMOLOGY DOMAIN-CONTAINING PROTEIN DDB_G0272472-RELATED"/>
    <property type="match status" value="1"/>
</dbReference>
<feature type="region of interest" description="Disordered" evidence="18">
    <location>
        <begin position="116"/>
        <end position="138"/>
    </location>
</feature>
<evidence type="ECO:0000256" key="15">
    <source>
        <dbReference type="ARBA" id="ARBA00023273"/>
    </source>
</evidence>
<feature type="region of interest" description="Disordered" evidence="18">
    <location>
        <begin position="428"/>
        <end position="579"/>
    </location>
</feature>
<evidence type="ECO:0000256" key="2">
    <source>
        <dbReference type="ARBA" id="ARBA00004202"/>
    </source>
</evidence>
<dbReference type="GO" id="GO:0005886">
    <property type="term" value="C:plasma membrane"/>
    <property type="evidence" value="ECO:0007669"/>
    <property type="project" value="UniProtKB-SubCell"/>
</dbReference>
<reference evidence="22" key="2">
    <citation type="submission" date="2025-08" db="UniProtKB">
        <authorList>
            <consortium name="Ensembl"/>
        </authorList>
    </citation>
    <scope>IDENTIFICATION</scope>
</reference>
<dbReference type="PROSITE" id="PS50023">
    <property type="entry name" value="LIM_DOMAIN_2"/>
    <property type="match status" value="1"/>
</dbReference>
<dbReference type="AlphaFoldDB" id="A0AAY4C446"/>
<reference evidence="22" key="3">
    <citation type="submission" date="2025-09" db="UniProtKB">
        <authorList>
            <consortium name="Ensembl"/>
        </authorList>
    </citation>
    <scope>IDENTIFICATION</scope>
</reference>
<feature type="domain" description="LIM zinc-binding" evidence="20">
    <location>
        <begin position="160"/>
        <end position="224"/>
    </location>
</feature>
<evidence type="ECO:0000256" key="14">
    <source>
        <dbReference type="ARBA" id="ARBA00023212"/>
    </source>
</evidence>
<evidence type="ECO:0000256" key="9">
    <source>
        <dbReference type="ARBA" id="ARBA00022753"/>
    </source>
</evidence>
<keyword evidence="6" id="KW-0963">Cytoplasm</keyword>
<evidence type="ECO:0000256" key="11">
    <source>
        <dbReference type="ARBA" id="ARBA00023038"/>
    </source>
</evidence>
<evidence type="ECO:0000256" key="1">
    <source>
        <dbReference type="ARBA" id="ARBA00004172"/>
    </source>
</evidence>
<feature type="compositionally biased region" description="Low complexity" evidence="18">
    <location>
        <begin position="352"/>
        <end position="364"/>
    </location>
</feature>
<name>A0AAY4C446_9TELE</name>
<dbReference type="InterPro" id="IPR001781">
    <property type="entry name" value="Znf_LIM"/>
</dbReference>
<feature type="domain" description="BMERB" evidence="21">
    <location>
        <begin position="570"/>
        <end position="721"/>
    </location>
</feature>
<dbReference type="InterPro" id="IPR022735">
    <property type="entry name" value="bMERB_dom"/>
</dbReference>
<evidence type="ECO:0000256" key="8">
    <source>
        <dbReference type="ARBA" id="ARBA00022723"/>
    </source>
</evidence>
<dbReference type="PROSITE" id="PS51848">
    <property type="entry name" value="BMERB"/>
    <property type="match status" value="1"/>
</dbReference>
<reference evidence="22 23" key="1">
    <citation type="submission" date="2020-06" db="EMBL/GenBank/DDBJ databases">
        <authorList>
            <consortium name="Wellcome Sanger Institute Data Sharing"/>
        </authorList>
    </citation>
    <scope>NUCLEOTIDE SEQUENCE [LARGE SCALE GENOMIC DNA]</scope>
</reference>
<dbReference type="PANTHER" id="PTHR23167:SF87">
    <property type="entry name" value="MICAL-LIKE PROTEIN 2"/>
    <property type="match status" value="1"/>
</dbReference>
<sequence>MAAVKALQQWCRLQCEGYRGVEVTNMTTSFRDGLAFCAILHRHRPDLIHFDSLRKENIYENNHLAFHVAEDQLGIPALLDAEDMVALKVPDRLSILTYVSQYYNYFHGRSPIGGMAGIKRPAESPGDPPSTKKNQPVPANVVTVPSQRAAQSNRGGTMSSSCNACKTHVHLVQRHLVDGKLYHRNCFKCSECSTILLPGTYKPGIKPGTFICTTHQNIPNVRNPASPNQNTSTLSSNQNPKSKLEDLVPKSDQKIRSSPVPAGGSSKPDRQTPPTSTTNNNNATAKPFTISALSQRTAEPTSRVTTPRNQQTTITSSTNKPPAGTSSFQPQTSSSVALKNQQARQRFFQPETGTSTSGTSSRSGVLASVQVDPSPAQRSVGVSAAGGGDRKGRVLLKVGQWGKEEKEEKERAKQVIIKKVLEDKMSGAAALKHAEKRPGAELKDTEKSPAPSGRVQMRPVGACLQPTSSPRANRSPAAFTSNKESRDYSSPSTNSAEREPVPSDWRSLLKPVTKDQKSCGSRDRLEPQSSGPEALKAPPTSARGTTGGSAPAGGANRSAGVKDDVTTTKLAKGNPDRVPAEDIDAELQQIEERLDQLEKEGVELEKKLRACEENREDDLLQNELMVQWFHLIRNKQVYMRRESELVYIAKTQDLEEQQPSVEAELRRLLEKPEHLKTAFDRKKEEELMNRLVGIVNDRNAILEGLDEDRLREEEEDEQLMKMMESLETKKDKDKKKTVKSKLFGRTT</sequence>
<dbReference type="GeneTree" id="ENSGT00940000160222"/>
<evidence type="ECO:0000259" key="21">
    <source>
        <dbReference type="PROSITE" id="PS51848"/>
    </source>
</evidence>
<feature type="compositionally biased region" description="Polar residues" evidence="18">
    <location>
        <begin position="465"/>
        <end position="495"/>
    </location>
</feature>
<dbReference type="Proteomes" id="UP000694580">
    <property type="component" value="Chromosome 3"/>
</dbReference>
<dbReference type="GO" id="GO:0042995">
    <property type="term" value="C:cell projection"/>
    <property type="evidence" value="ECO:0007669"/>
    <property type="project" value="UniProtKB-SubCell"/>
</dbReference>
<keyword evidence="8 16" id="KW-0479">Metal-binding</keyword>
<proteinExistence type="predicted"/>
<dbReference type="InterPro" id="IPR036872">
    <property type="entry name" value="CH_dom_sf"/>
</dbReference>
<evidence type="ECO:0000256" key="16">
    <source>
        <dbReference type="PROSITE-ProRule" id="PRU00125"/>
    </source>
</evidence>
<evidence type="ECO:0000256" key="13">
    <source>
        <dbReference type="ARBA" id="ARBA00023136"/>
    </source>
</evidence>
<dbReference type="FunFam" id="1.10.418.10:FF:000055">
    <property type="entry name" value="MICAL-like protein 2"/>
    <property type="match status" value="1"/>
</dbReference>
<feature type="compositionally biased region" description="Low complexity" evidence="18">
    <location>
        <begin position="272"/>
        <end position="285"/>
    </location>
</feature>
<dbReference type="CDD" id="cd21253">
    <property type="entry name" value="CH_MICALL2"/>
    <property type="match status" value="1"/>
</dbReference>
<dbReference type="CDD" id="cd09444">
    <property type="entry name" value="LIM_Mical_like_1"/>
    <property type="match status" value="1"/>
</dbReference>
<accession>A0AAY4C446</accession>
<dbReference type="Pfam" id="PF00412">
    <property type="entry name" value="LIM"/>
    <property type="match status" value="1"/>
</dbReference>
<keyword evidence="9" id="KW-0967">Endosome</keyword>
<dbReference type="SMART" id="SM01203">
    <property type="entry name" value="DUF3585"/>
    <property type="match status" value="1"/>
</dbReference>
<dbReference type="GeneID" id="114785664"/>
<organism evidence="22 23">
    <name type="scientific">Denticeps clupeoides</name>
    <name type="common">denticle herring</name>
    <dbReference type="NCBI Taxonomy" id="299321"/>
    <lineage>
        <taxon>Eukaryota</taxon>
        <taxon>Metazoa</taxon>
        <taxon>Chordata</taxon>
        <taxon>Craniata</taxon>
        <taxon>Vertebrata</taxon>
        <taxon>Euteleostomi</taxon>
        <taxon>Actinopterygii</taxon>
        <taxon>Neopterygii</taxon>
        <taxon>Teleostei</taxon>
        <taxon>Clupei</taxon>
        <taxon>Clupeiformes</taxon>
        <taxon>Denticipitoidei</taxon>
        <taxon>Denticipitidae</taxon>
        <taxon>Denticeps</taxon>
    </lineage>
</organism>
<evidence type="ECO:0000256" key="7">
    <source>
        <dbReference type="ARBA" id="ARBA00022553"/>
    </source>
</evidence>
<dbReference type="SMART" id="SM00132">
    <property type="entry name" value="LIM"/>
    <property type="match status" value="1"/>
</dbReference>
<keyword evidence="23" id="KW-1185">Reference proteome</keyword>
<evidence type="ECO:0000256" key="18">
    <source>
        <dbReference type="SAM" id="MobiDB-lite"/>
    </source>
</evidence>
<dbReference type="Pfam" id="PF12130">
    <property type="entry name" value="bMERB_dom"/>
    <property type="match status" value="1"/>
</dbReference>
<dbReference type="InterPro" id="IPR001715">
    <property type="entry name" value="CH_dom"/>
</dbReference>
<keyword evidence="5" id="KW-1003">Cell membrane</keyword>
<evidence type="ECO:0000256" key="3">
    <source>
        <dbReference type="ARBA" id="ARBA00004245"/>
    </source>
</evidence>
<dbReference type="GO" id="GO:0046872">
    <property type="term" value="F:metal ion binding"/>
    <property type="evidence" value="ECO:0007669"/>
    <property type="project" value="UniProtKB-KW"/>
</dbReference>
<feature type="coiled-coil region" evidence="17">
    <location>
        <begin position="580"/>
        <end position="614"/>
    </location>
</feature>
<dbReference type="Ensembl" id="ENSDCDT00010034356.1">
    <property type="protein sequence ID" value="ENSDCDP00010027853.1"/>
    <property type="gene ID" value="ENSDCDG00010017537.1"/>
</dbReference>
<keyword evidence="12 17" id="KW-0175">Coiled coil</keyword>
<evidence type="ECO:0000256" key="10">
    <source>
        <dbReference type="ARBA" id="ARBA00022833"/>
    </source>
</evidence>
<keyword evidence="13" id="KW-0472">Membrane</keyword>
<dbReference type="PROSITE" id="PS00478">
    <property type="entry name" value="LIM_DOMAIN_1"/>
    <property type="match status" value="1"/>
</dbReference>
<dbReference type="GO" id="GO:0055037">
    <property type="term" value="C:recycling endosome"/>
    <property type="evidence" value="ECO:0007669"/>
    <property type="project" value="UniProtKB-SubCell"/>
</dbReference>
<feature type="compositionally biased region" description="Basic and acidic residues" evidence="18">
    <location>
        <begin position="242"/>
        <end position="255"/>
    </location>
</feature>
<feature type="compositionally biased region" description="Polar residues" evidence="18">
    <location>
        <begin position="291"/>
        <end position="344"/>
    </location>
</feature>